<evidence type="ECO:0000313" key="3">
    <source>
        <dbReference type="Proteomes" id="UP000322699"/>
    </source>
</evidence>
<comment type="caution">
    <text evidence="2">The sequence shown here is derived from an EMBL/GenBank/DDBJ whole genome shotgun (WGS) entry which is preliminary data.</text>
</comment>
<keyword evidence="1" id="KW-0472">Membrane</keyword>
<feature type="transmembrane region" description="Helical" evidence="1">
    <location>
        <begin position="87"/>
        <end position="108"/>
    </location>
</feature>
<reference evidence="2 3" key="1">
    <citation type="submission" date="2019-08" db="EMBL/GenBank/DDBJ databases">
        <title>Deep-cultivation of Planctomycetes and their phenomic and genomic characterization uncovers novel biology.</title>
        <authorList>
            <person name="Wiegand S."/>
            <person name="Jogler M."/>
            <person name="Boedeker C."/>
            <person name="Pinto D."/>
            <person name="Vollmers J."/>
            <person name="Rivas-Marin E."/>
            <person name="Kohn T."/>
            <person name="Peeters S.H."/>
            <person name="Heuer A."/>
            <person name="Rast P."/>
            <person name="Oberbeckmann S."/>
            <person name="Bunk B."/>
            <person name="Jeske O."/>
            <person name="Meyerdierks A."/>
            <person name="Storesund J.E."/>
            <person name="Kallscheuer N."/>
            <person name="Luecker S."/>
            <person name="Lage O.M."/>
            <person name="Pohl T."/>
            <person name="Merkel B.J."/>
            <person name="Hornburger P."/>
            <person name="Mueller R.-W."/>
            <person name="Bruemmer F."/>
            <person name="Labrenz M."/>
            <person name="Spormann A.M."/>
            <person name="Op Den Camp H."/>
            <person name="Overmann J."/>
            <person name="Amann R."/>
            <person name="Jetten M.S.M."/>
            <person name="Mascher T."/>
            <person name="Medema M.H."/>
            <person name="Devos D.P."/>
            <person name="Kaster A.-K."/>
            <person name="Ovreas L."/>
            <person name="Rohde M."/>
            <person name="Galperin M.Y."/>
            <person name="Jogler C."/>
        </authorList>
    </citation>
    <scope>NUCLEOTIDE SEQUENCE [LARGE SCALE GENOMIC DNA]</scope>
    <source>
        <strain evidence="2 3">LF1</strain>
    </source>
</reference>
<dbReference type="EMBL" id="VRLW01000003">
    <property type="protein sequence ID" value="KAA1257284.1"/>
    <property type="molecule type" value="Genomic_DNA"/>
</dbReference>
<proteinExistence type="predicted"/>
<dbReference type="Proteomes" id="UP000322699">
    <property type="component" value="Unassembled WGS sequence"/>
</dbReference>
<accession>A0A5B1CD65</accession>
<dbReference type="AlphaFoldDB" id="A0A5B1CD65"/>
<protein>
    <submittedName>
        <fullName evidence="2">Uncharacterized protein</fullName>
    </submittedName>
</protein>
<keyword evidence="1" id="KW-0812">Transmembrane</keyword>
<evidence type="ECO:0000313" key="2">
    <source>
        <dbReference type="EMBL" id="KAA1257284.1"/>
    </source>
</evidence>
<sequence>MIYHFRLCTTLILIATLALCWQSKHFFTGVFFFPFTFFPVLIHLIAIADWPSRLAQVALSIGTVGFFLFFAFIYHDAFYGTRDPQGPIAFIFLGLVATPVMLVIWMVACGLEGFSHKRTLSG</sequence>
<keyword evidence="3" id="KW-1185">Reference proteome</keyword>
<keyword evidence="1" id="KW-1133">Transmembrane helix</keyword>
<organism evidence="2 3">
    <name type="scientific">Rubripirellula obstinata</name>
    <dbReference type="NCBI Taxonomy" id="406547"/>
    <lineage>
        <taxon>Bacteria</taxon>
        <taxon>Pseudomonadati</taxon>
        <taxon>Planctomycetota</taxon>
        <taxon>Planctomycetia</taxon>
        <taxon>Pirellulales</taxon>
        <taxon>Pirellulaceae</taxon>
        <taxon>Rubripirellula</taxon>
    </lineage>
</organism>
<gene>
    <name evidence="2" type="ORF">LF1_54330</name>
</gene>
<evidence type="ECO:0000256" key="1">
    <source>
        <dbReference type="SAM" id="Phobius"/>
    </source>
</evidence>
<feature type="transmembrane region" description="Helical" evidence="1">
    <location>
        <begin position="57"/>
        <end position="75"/>
    </location>
</feature>
<name>A0A5B1CD65_9BACT</name>
<feature type="transmembrane region" description="Helical" evidence="1">
    <location>
        <begin position="30"/>
        <end position="50"/>
    </location>
</feature>